<protein>
    <submittedName>
        <fullName evidence="3">PPOX class probable F420-dependent enzyme</fullName>
    </submittedName>
</protein>
<accession>A0A840NF65</accession>
<dbReference type="SUPFAM" id="SSF50475">
    <property type="entry name" value="FMN-binding split barrel"/>
    <property type="match status" value="1"/>
</dbReference>
<comment type="caution">
    <text evidence="3">The sequence shown here is derived from an EMBL/GenBank/DDBJ whole genome shotgun (WGS) entry which is preliminary data.</text>
</comment>
<dbReference type="InterPro" id="IPR011576">
    <property type="entry name" value="Pyridox_Oxase_N"/>
</dbReference>
<dbReference type="PANTHER" id="PTHR35176:SF6">
    <property type="entry name" value="HEME OXYGENASE HI_0854-RELATED"/>
    <property type="match status" value="1"/>
</dbReference>
<dbReference type="InterPro" id="IPR052019">
    <property type="entry name" value="F420H2_bilvrd_red/Heme_oxyg"/>
</dbReference>
<evidence type="ECO:0000259" key="2">
    <source>
        <dbReference type="Pfam" id="PF01243"/>
    </source>
</evidence>
<dbReference type="GO" id="GO:0070967">
    <property type="term" value="F:coenzyme F420 binding"/>
    <property type="evidence" value="ECO:0007669"/>
    <property type="project" value="TreeGrafter"/>
</dbReference>
<evidence type="ECO:0000313" key="4">
    <source>
        <dbReference type="Proteomes" id="UP000580474"/>
    </source>
</evidence>
<dbReference type="InterPro" id="IPR019920">
    <property type="entry name" value="F420-binding_dom_put"/>
</dbReference>
<dbReference type="PANTHER" id="PTHR35176">
    <property type="entry name" value="HEME OXYGENASE HI_0854-RELATED"/>
    <property type="match status" value="1"/>
</dbReference>
<dbReference type="Proteomes" id="UP000580474">
    <property type="component" value="Unassembled WGS sequence"/>
</dbReference>
<evidence type="ECO:0000256" key="1">
    <source>
        <dbReference type="ARBA" id="ARBA00023002"/>
    </source>
</evidence>
<gene>
    <name evidence="3" type="ORF">BJ969_001813</name>
</gene>
<organism evidence="3 4">
    <name type="scientific">Saccharopolyspora gloriosae</name>
    <dbReference type="NCBI Taxonomy" id="455344"/>
    <lineage>
        <taxon>Bacteria</taxon>
        <taxon>Bacillati</taxon>
        <taxon>Actinomycetota</taxon>
        <taxon>Actinomycetes</taxon>
        <taxon>Pseudonocardiales</taxon>
        <taxon>Pseudonocardiaceae</taxon>
        <taxon>Saccharopolyspora</taxon>
    </lineage>
</organism>
<keyword evidence="1" id="KW-0560">Oxidoreductase</keyword>
<proteinExistence type="predicted"/>
<name>A0A840NF65_9PSEU</name>
<reference evidence="3 4" key="1">
    <citation type="submission" date="2020-08" db="EMBL/GenBank/DDBJ databases">
        <title>Sequencing the genomes of 1000 actinobacteria strains.</title>
        <authorList>
            <person name="Klenk H.-P."/>
        </authorList>
    </citation>
    <scope>NUCLEOTIDE SEQUENCE [LARGE SCALE GENOMIC DNA]</scope>
    <source>
        <strain evidence="3 4">DSM 45582</strain>
    </source>
</reference>
<sequence>MELPEGLLDLLCKPSPCFVATAMPDGAPQLTQTWCDTDGDHVLINTVEGAQKVRNLRRDPRVAVNVTDPESSARYYALRGRTVDIRHDGAVEHIHELSHRYLGMPYPWFGGEREEDRLLVRIRVDSLSFVG</sequence>
<dbReference type="InterPro" id="IPR012349">
    <property type="entry name" value="Split_barrel_FMN-bd"/>
</dbReference>
<dbReference type="Gene3D" id="2.30.110.10">
    <property type="entry name" value="Electron Transport, Fmn-binding Protein, Chain A"/>
    <property type="match status" value="1"/>
</dbReference>
<dbReference type="GO" id="GO:0005829">
    <property type="term" value="C:cytosol"/>
    <property type="evidence" value="ECO:0007669"/>
    <property type="project" value="TreeGrafter"/>
</dbReference>
<feature type="domain" description="Pyridoxamine 5'-phosphate oxidase N-terminal" evidence="2">
    <location>
        <begin position="7"/>
        <end position="130"/>
    </location>
</feature>
<dbReference type="EMBL" id="JACHIV010000001">
    <property type="protein sequence ID" value="MBB5068725.1"/>
    <property type="molecule type" value="Genomic_DNA"/>
</dbReference>
<dbReference type="RefSeq" id="WP_184478402.1">
    <property type="nucleotide sequence ID" value="NZ_JACHIV010000001.1"/>
</dbReference>
<keyword evidence="4" id="KW-1185">Reference proteome</keyword>
<dbReference type="NCBIfam" id="TIGR03618">
    <property type="entry name" value="Rv1155_F420"/>
    <property type="match status" value="1"/>
</dbReference>
<dbReference type="GO" id="GO:0016627">
    <property type="term" value="F:oxidoreductase activity, acting on the CH-CH group of donors"/>
    <property type="evidence" value="ECO:0007669"/>
    <property type="project" value="TreeGrafter"/>
</dbReference>
<dbReference type="Pfam" id="PF01243">
    <property type="entry name" value="PNPOx_N"/>
    <property type="match status" value="1"/>
</dbReference>
<dbReference type="AlphaFoldDB" id="A0A840NF65"/>
<evidence type="ECO:0000313" key="3">
    <source>
        <dbReference type="EMBL" id="MBB5068725.1"/>
    </source>
</evidence>